<dbReference type="Proteomes" id="UP001186944">
    <property type="component" value="Unassembled WGS sequence"/>
</dbReference>
<evidence type="ECO:0000313" key="1">
    <source>
        <dbReference type="EMBL" id="KAK3089140.1"/>
    </source>
</evidence>
<protein>
    <submittedName>
        <fullName evidence="1">Uncharacterized protein</fullName>
    </submittedName>
</protein>
<comment type="caution">
    <text evidence="1">The sequence shown here is derived from an EMBL/GenBank/DDBJ whole genome shotgun (WGS) entry which is preliminary data.</text>
</comment>
<gene>
    <name evidence="1" type="ORF">FSP39_001183</name>
</gene>
<dbReference type="AlphaFoldDB" id="A0AA89BN72"/>
<reference evidence="1" key="1">
    <citation type="submission" date="2019-08" db="EMBL/GenBank/DDBJ databases">
        <title>The improved chromosome-level genome for the pearl oyster Pinctada fucata martensii using PacBio sequencing and Hi-C.</title>
        <authorList>
            <person name="Zheng Z."/>
        </authorList>
    </citation>
    <scope>NUCLEOTIDE SEQUENCE</scope>
    <source>
        <strain evidence="1">ZZ-2019</strain>
        <tissue evidence="1">Adductor muscle</tissue>
    </source>
</reference>
<dbReference type="EMBL" id="VSWD01000010">
    <property type="protein sequence ID" value="KAK3089140.1"/>
    <property type="molecule type" value="Genomic_DNA"/>
</dbReference>
<accession>A0AA89BN72</accession>
<evidence type="ECO:0000313" key="2">
    <source>
        <dbReference type="Proteomes" id="UP001186944"/>
    </source>
</evidence>
<organism evidence="1 2">
    <name type="scientific">Pinctada imbricata</name>
    <name type="common">Atlantic pearl-oyster</name>
    <name type="synonym">Pinctada martensii</name>
    <dbReference type="NCBI Taxonomy" id="66713"/>
    <lineage>
        <taxon>Eukaryota</taxon>
        <taxon>Metazoa</taxon>
        <taxon>Spiralia</taxon>
        <taxon>Lophotrochozoa</taxon>
        <taxon>Mollusca</taxon>
        <taxon>Bivalvia</taxon>
        <taxon>Autobranchia</taxon>
        <taxon>Pteriomorphia</taxon>
        <taxon>Pterioida</taxon>
        <taxon>Pterioidea</taxon>
        <taxon>Pteriidae</taxon>
        <taxon>Pinctada</taxon>
    </lineage>
</organism>
<sequence>MDFEQNFLNLKYLLEDTVSKCLRELLLFAFDKNVESLFEAITNRLNENSHDLSKSDKTEIKKGHSKKSVTVLKIEVLCKIFRLGVVQDRTLTLLGADDNGKKDHIKNIENIWTDDIIGNKDEEELSDEIYNQRCVELLEISNYLIGDGNQCLRDIGNKLKKAVDKIYEKDSQGIAALGIHGKPFTAGVE</sequence>
<name>A0AA89BN72_PINIB</name>
<proteinExistence type="predicted"/>
<keyword evidence="2" id="KW-1185">Reference proteome</keyword>